<evidence type="ECO:0000313" key="2">
    <source>
        <dbReference type="Proteomes" id="UP000031512"/>
    </source>
</evidence>
<reference evidence="1 2" key="1">
    <citation type="journal article" date="2012" name="BMC Genomics">
        <title>Comparative genomic analysis and phylogenetic position of Theileria equi.</title>
        <authorList>
            <person name="Kappmeyer L.S."/>
            <person name="Thiagarajan M."/>
            <person name="Herndon D.R."/>
            <person name="Ramsay J.D."/>
            <person name="Caler E."/>
            <person name="Djikeng A."/>
            <person name="Gillespie J.J."/>
            <person name="Lau A.O."/>
            <person name="Roalson E.H."/>
            <person name="Silva J.C."/>
            <person name="Silva M.G."/>
            <person name="Suarez C.E."/>
            <person name="Ueti M.W."/>
            <person name="Nene V.M."/>
            <person name="Mealey R.H."/>
            <person name="Knowles D.P."/>
            <person name="Brayton K.A."/>
        </authorList>
    </citation>
    <scope>NUCLEOTIDE SEQUENCE [LARGE SCALE GENOMIC DNA]</scope>
    <source>
        <strain evidence="1 2">WA</strain>
    </source>
</reference>
<evidence type="ECO:0000313" key="1">
    <source>
        <dbReference type="EMBL" id="AFZ79452.1"/>
    </source>
</evidence>
<dbReference type="EMBL" id="CP001669">
    <property type="protein sequence ID" value="AFZ79452.1"/>
    <property type="molecule type" value="Genomic_DNA"/>
</dbReference>
<dbReference type="AlphaFoldDB" id="L0AV22"/>
<dbReference type="VEuPathDB" id="PiroplasmaDB:BEWA_023000"/>
<keyword evidence="2" id="KW-1185">Reference proteome</keyword>
<proteinExistence type="predicted"/>
<dbReference type="RefSeq" id="XP_004829118.1">
    <property type="nucleotide sequence ID" value="XM_004829061.1"/>
</dbReference>
<name>L0AV22_THEEQ</name>
<dbReference type="OrthoDB" id="3531at27994"/>
<dbReference type="KEGG" id="beq:BEWA_023000"/>
<dbReference type="eggNOG" id="ENOG502QXTM">
    <property type="taxonomic scope" value="Eukaryota"/>
</dbReference>
<dbReference type="Proteomes" id="UP000031512">
    <property type="component" value="Chromosome 1"/>
</dbReference>
<sequence length="112" mass="13381">MYSHVRDRRIYGDVLPPSIEIKRDTNQLARVFCRQYRKVTRIDVLDKLPENYPQYCRERSAIKEIVFADDILATVYSACCSRYSPTEQDRELPAHLTWLFQDLHGKRAVWKF</sequence>
<organism evidence="1 2">
    <name type="scientific">Theileria equi strain WA</name>
    <dbReference type="NCBI Taxonomy" id="1537102"/>
    <lineage>
        <taxon>Eukaryota</taxon>
        <taxon>Sar</taxon>
        <taxon>Alveolata</taxon>
        <taxon>Apicomplexa</taxon>
        <taxon>Aconoidasida</taxon>
        <taxon>Piroplasmida</taxon>
        <taxon>Theileriidae</taxon>
        <taxon>Theileria</taxon>
    </lineage>
</organism>
<dbReference type="GeneID" id="15806166"/>
<accession>L0AV22</accession>
<gene>
    <name evidence="1" type="ORF">BEWA_023000</name>
</gene>
<protein>
    <submittedName>
        <fullName evidence="1">Uncharacterized protein</fullName>
    </submittedName>
</protein>